<proteinExistence type="predicted"/>
<gene>
    <name evidence="1" type="ORF">MUN80_21760</name>
</gene>
<sequence>MKNKKLSLNKKAVTKLSNEQMKAVAGGFTSIFHCSAGGFTCADTCTSNATNGCHIEVSVAV</sequence>
<keyword evidence="2" id="KW-1185">Reference proteome</keyword>
<dbReference type="InterPro" id="IPR058238">
    <property type="entry name" value="Lant_leader_dom"/>
</dbReference>
<dbReference type="EMBL" id="CP095049">
    <property type="protein sequence ID" value="UOQ52370.1"/>
    <property type="molecule type" value="Genomic_DNA"/>
</dbReference>
<protein>
    <submittedName>
        <fullName evidence="1">Class I lanthipeptide</fullName>
    </submittedName>
</protein>
<dbReference type="RefSeq" id="WP_244716308.1">
    <property type="nucleotide sequence ID" value="NZ_CP095049.1"/>
</dbReference>
<evidence type="ECO:0000313" key="1">
    <source>
        <dbReference type="EMBL" id="UOQ52370.1"/>
    </source>
</evidence>
<dbReference type="NCBIfam" id="TIGR04149">
    <property type="entry name" value="GG_sam_targ_CFB"/>
    <property type="match status" value="1"/>
</dbReference>
<dbReference type="NCBIfam" id="NF038153">
    <property type="entry name" value="lant_leader_L1a"/>
    <property type="match status" value="1"/>
</dbReference>
<accession>A0ABY4F7J4</accession>
<evidence type="ECO:0000313" key="2">
    <source>
        <dbReference type="Proteomes" id="UP000831785"/>
    </source>
</evidence>
<organism evidence="1 2">
    <name type="scientific">Hymenobacter cellulosivorans</name>
    <dbReference type="NCBI Taxonomy" id="2932249"/>
    <lineage>
        <taxon>Bacteria</taxon>
        <taxon>Pseudomonadati</taxon>
        <taxon>Bacteroidota</taxon>
        <taxon>Cytophagia</taxon>
        <taxon>Cytophagales</taxon>
        <taxon>Hymenobacteraceae</taxon>
        <taxon>Hymenobacter</taxon>
    </lineage>
</organism>
<dbReference type="Proteomes" id="UP000831785">
    <property type="component" value="Chromosome"/>
</dbReference>
<dbReference type="InterPro" id="IPR026408">
    <property type="entry name" value="GG_sam_targ_CFB"/>
</dbReference>
<reference evidence="1 2" key="1">
    <citation type="submission" date="2022-04" db="EMBL/GenBank/DDBJ databases">
        <title>Hymenobacter sp. isolated from the air.</title>
        <authorList>
            <person name="Won M."/>
            <person name="Lee C.-M."/>
            <person name="Woen H.-Y."/>
            <person name="Kwon S.-W."/>
        </authorList>
    </citation>
    <scope>NUCLEOTIDE SEQUENCE [LARGE SCALE GENOMIC DNA]</scope>
    <source>
        <strain evidence="2">5116 S-27</strain>
    </source>
</reference>
<name>A0ABY4F7J4_9BACT</name>